<evidence type="ECO:0000313" key="2">
    <source>
        <dbReference type="EMBL" id="GAH41009.1"/>
    </source>
</evidence>
<name>X1GHE7_9ZZZZ</name>
<organism evidence="2">
    <name type="scientific">marine sediment metagenome</name>
    <dbReference type="NCBI Taxonomy" id="412755"/>
    <lineage>
        <taxon>unclassified sequences</taxon>
        <taxon>metagenomes</taxon>
        <taxon>ecological metagenomes</taxon>
    </lineage>
</organism>
<sequence length="86" mass="9791">MAYLTSIITNIARSVHGKKGVKMTVPLDFMPGWDKESIDTGEPGRQTIAQMKQVMLSMMNRGKKVERKKRSDRESRKKRSGRIPGK</sequence>
<dbReference type="AlphaFoldDB" id="X1GHE7"/>
<feature type="region of interest" description="Disordered" evidence="1">
    <location>
        <begin position="58"/>
        <end position="86"/>
    </location>
</feature>
<gene>
    <name evidence="2" type="ORF">S03H2_18744</name>
</gene>
<evidence type="ECO:0000256" key="1">
    <source>
        <dbReference type="SAM" id="MobiDB-lite"/>
    </source>
</evidence>
<dbReference type="EMBL" id="BARU01009742">
    <property type="protein sequence ID" value="GAH41009.1"/>
    <property type="molecule type" value="Genomic_DNA"/>
</dbReference>
<comment type="caution">
    <text evidence="2">The sequence shown here is derived from an EMBL/GenBank/DDBJ whole genome shotgun (WGS) entry which is preliminary data.</text>
</comment>
<reference evidence="2" key="1">
    <citation type="journal article" date="2014" name="Front. Microbiol.">
        <title>High frequency of phylogenetically diverse reductive dehalogenase-homologous genes in deep subseafloor sedimentary metagenomes.</title>
        <authorList>
            <person name="Kawai M."/>
            <person name="Futagami T."/>
            <person name="Toyoda A."/>
            <person name="Takaki Y."/>
            <person name="Nishi S."/>
            <person name="Hori S."/>
            <person name="Arai W."/>
            <person name="Tsubouchi T."/>
            <person name="Morono Y."/>
            <person name="Uchiyama I."/>
            <person name="Ito T."/>
            <person name="Fujiyama A."/>
            <person name="Inagaki F."/>
            <person name="Takami H."/>
        </authorList>
    </citation>
    <scope>NUCLEOTIDE SEQUENCE</scope>
    <source>
        <strain evidence="2">Expedition CK06-06</strain>
    </source>
</reference>
<feature type="non-terminal residue" evidence="2">
    <location>
        <position position="86"/>
    </location>
</feature>
<feature type="compositionally biased region" description="Basic residues" evidence="1">
    <location>
        <begin position="76"/>
        <end position="86"/>
    </location>
</feature>
<accession>X1GHE7</accession>
<proteinExistence type="predicted"/>
<protein>
    <submittedName>
        <fullName evidence="2">Uncharacterized protein</fullName>
    </submittedName>
</protein>